<keyword evidence="1" id="KW-0812">Transmembrane</keyword>
<gene>
    <name evidence="2" type="ORF">FJU08_03690</name>
</gene>
<accession>A0A506UG14</accession>
<keyword evidence="1" id="KW-1133">Transmembrane helix</keyword>
<feature type="transmembrane region" description="Helical" evidence="1">
    <location>
        <begin position="74"/>
        <end position="96"/>
    </location>
</feature>
<dbReference type="AlphaFoldDB" id="A0A506UG14"/>
<keyword evidence="3" id="KW-1185">Reference proteome</keyword>
<evidence type="ECO:0000256" key="1">
    <source>
        <dbReference type="SAM" id="Phobius"/>
    </source>
</evidence>
<comment type="caution">
    <text evidence="2">The sequence shown here is derived from an EMBL/GenBank/DDBJ whole genome shotgun (WGS) entry which is preliminary data.</text>
</comment>
<keyword evidence="1" id="KW-0472">Membrane</keyword>
<evidence type="ECO:0000313" key="3">
    <source>
        <dbReference type="Proteomes" id="UP000318801"/>
    </source>
</evidence>
<dbReference type="EMBL" id="VHLG01000002">
    <property type="protein sequence ID" value="TPW32124.1"/>
    <property type="molecule type" value="Genomic_DNA"/>
</dbReference>
<reference evidence="2 3" key="1">
    <citation type="submission" date="2019-06" db="EMBL/GenBank/DDBJ databases">
        <authorList>
            <person name="Li M."/>
        </authorList>
    </citation>
    <scope>NUCLEOTIDE SEQUENCE [LARGE SCALE GENOMIC DNA]</scope>
    <source>
        <strain evidence="2 3">BGMRC2036</strain>
    </source>
</reference>
<feature type="transmembrane region" description="Helical" evidence="1">
    <location>
        <begin position="44"/>
        <end position="62"/>
    </location>
</feature>
<organism evidence="2 3">
    <name type="scientific">Martelella alba</name>
    <dbReference type="NCBI Taxonomy" id="2590451"/>
    <lineage>
        <taxon>Bacteria</taxon>
        <taxon>Pseudomonadati</taxon>
        <taxon>Pseudomonadota</taxon>
        <taxon>Alphaproteobacteria</taxon>
        <taxon>Hyphomicrobiales</taxon>
        <taxon>Aurantimonadaceae</taxon>
        <taxon>Martelella</taxon>
    </lineage>
</organism>
<dbReference type="RefSeq" id="WP_141147636.1">
    <property type="nucleotide sequence ID" value="NZ_VHLG01000002.1"/>
</dbReference>
<name>A0A506UG14_9HYPH</name>
<proteinExistence type="predicted"/>
<sequence>MKSVFFRIMHASEFWRVFNIWLAINMVVPRVVYLGVFKPGFHGLPHYIALAVLMVWLNFKCLDDYKALMLTTIVLNLLSLLLLGDFSFPSGLYGAFRVWLSTTDWWRWQQMNSF</sequence>
<dbReference type="Proteomes" id="UP000318801">
    <property type="component" value="Unassembled WGS sequence"/>
</dbReference>
<feature type="transmembrane region" description="Helical" evidence="1">
    <location>
        <begin position="20"/>
        <end position="38"/>
    </location>
</feature>
<protein>
    <submittedName>
        <fullName evidence="2">Uncharacterized protein</fullName>
    </submittedName>
</protein>
<evidence type="ECO:0000313" key="2">
    <source>
        <dbReference type="EMBL" id="TPW32124.1"/>
    </source>
</evidence>